<feature type="transmembrane region" description="Helical" evidence="1">
    <location>
        <begin position="202"/>
        <end position="229"/>
    </location>
</feature>
<name>A0ABU9UIY1_9CORY</name>
<dbReference type="EMBL" id="PKHR02000017">
    <property type="protein sequence ID" value="MEM5986176.1"/>
    <property type="molecule type" value="Genomic_DNA"/>
</dbReference>
<feature type="transmembrane region" description="Helical" evidence="1">
    <location>
        <begin position="107"/>
        <end position="133"/>
    </location>
</feature>
<protein>
    <submittedName>
        <fullName evidence="2">EI24 domain-containing protein</fullName>
    </submittedName>
</protein>
<keyword evidence="1" id="KW-1133">Transmembrane helix</keyword>
<feature type="transmembrane region" description="Helical" evidence="1">
    <location>
        <begin position="145"/>
        <end position="168"/>
    </location>
</feature>
<keyword evidence="3" id="KW-1185">Reference proteome</keyword>
<keyword evidence="1" id="KW-0472">Membrane</keyword>
<evidence type="ECO:0000256" key="1">
    <source>
        <dbReference type="SAM" id="Phobius"/>
    </source>
</evidence>
<dbReference type="Proteomes" id="UP000235104">
    <property type="component" value="Unassembled WGS sequence"/>
</dbReference>
<evidence type="ECO:0000313" key="3">
    <source>
        <dbReference type="Proteomes" id="UP000235104"/>
    </source>
</evidence>
<proteinExistence type="predicted"/>
<evidence type="ECO:0000313" key="2">
    <source>
        <dbReference type="EMBL" id="MEM5986176.1"/>
    </source>
</evidence>
<keyword evidence="1" id="KW-0812">Transmembrane</keyword>
<dbReference type="RefSeq" id="WP_070524379.1">
    <property type="nucleotide sequence ID" value="NZ_PKHR02000017.1"/>
</dbReference>
<feature type="transmembrane region" description="Helical" evidence="1">
    <location>
        <begin position="262"/>
        <end position="295"/>
    </location>
</feature>
<sequence length="310" mass="33380">MTNPFDGFSGENGNQFGGTTGYGGYDYHQPGGYDYQQSGSYGYQQPNGYGYQQTGSYGYQQTGSYGYHQPGAAPGNPPGGAGAPPIDAMDILGQSFKGYLKQPVPGMLAMLVHLIITFALLLVPGTVVGGVFAVMEGNGTDIEPLATTVGIPLMVVMGLAAFAYLFWLMANLFNGSRKIADGEKVTFRDYFRFAQLNGCAGVYACFFILAMLGTIAGGFPGLILFALLWPAPVIKADAPDKPLMECFREALNLVIENLGQSLLFILVCSLITSFVIFIPIVGFLAAYPIWALGMVLFTRAMQRRPAVRWE</sequence>
<reference evidence="2" key="1">
    <citation type="submission" date="2017-12" db="EMBL/GenBank/DDBJ databases">
        <authorList>
            <person name="Thomas-White K."/>
            <person name="Wolfe A.J."/>
        </authorList>
    </citation>
    <scope>NUCLEOTIDE SEQUENCE</scope>
    <source>
        <strain evidence="2">UMB0043</strain>
    </source>
</reference>
<organism evidence="2 3">
    <name type="scientific">Corynebacterium hesseae</name>
    <dbReference type="NCBI Taxonomy" id="2913502"/>
    <lineage>
        <taxon>Bacteria</taxon>
        <taxon>Bacillati</taxon>
        <taxon>Actinomycetota</taxon>
        <taxon>Actinomycetes</taxon>
        <taxon>Mycobacteriales</taxon>
        <taxon>Corynebacteriaceae</taxon>
        <taxon>Corynebacterium</taxon>
    </lineage>
</organism>
<comment type="caution">
    <text evidence="2">The sequence shown here is derived from an EMBL/GenBank/DDBJ whole genome shotgun (WGS) entry which is preliminary data.</text>
</comment>
<gene>
    <name evidence="2" type="ORF">CYJ44_008380</name>
</gene>
<accession>A0ABU9UIY1</accession>